<gene>
    <name evidence="10" type="ORF">IPOD504_LOCUS11958</name>
</gene>
<evidence type="ECO:0000256" key="7">
    <source>
        <dbReference type="ARBA" id="ARBA00023136"/>
    </source>
</evidence>
<feature type="compositionally biased region" description="Basic and acidic residues" evidence="8">
    <location>
        <begin position="441"/>
        <end position="452"/>
    </location>
</feature>
<dbReference type="PANTHER" id="PTHR31488">
    <property type="entry name" value="DPY-19-LIKE 1, LIKE (H. SAPIENS)"/>
    <property type="match status" value="1"/>
</dbReference>
<feature type="transmembrane region" description="Helical" evidence="9">
    <location>
        <begin position="220"/>
        <end position="239"/>
    </location>
</feature>
<keyword evidence="5 9" id="KW-0812">Transmembrane</keyword>
<keyword evidence="11" id="KW-1185">Reference proteome</keyword>
<feature type="compositionally biased region" description="Low complexity" evidence="8">
    <location>
        <begin position="523"/>
        <end position="539"/>
    </location>
</feature>
<evidence type="ECO:0000256" key="2">
    <source>
        <dbReference type="ARBA" id="ARBA00008744"/>
    </source>
</evidence>
<evidence type="ECO:0008006" key="12">
    <source>
        <dbReference type="Google" id="ProtNLM"/>
    </source>
</evidence>
<sequence>MLKHITIGVLAITFGFLHYKYVSNIFENYLNFSHLSKLEREMALRTEMGFYYSYYKTIVETQPFFAGISKLMYDKLVEYPKEVNAFNRFNVHPEVIIGSVYRYLEPILNDTSKRQCIIVDRGEGHGVVQSCTDMGEPIMFYLEVVWYLAGLTVGVLFLHAVTLSNSITGGVLSVLHYFANHAEATRVQWAPNERENIAMPFLLLQTWLLTLQLRDTKRKFAFQLQISIFILNCLCLLFWQFAQFIFLTQMAIYFLMEQLYIIDVKSLSIFLHSHFCGLHMAVLLLQGNDMLKASLYTSLFLVISAYCLFFSSLRVKVRSRRDLLLEISLIGVRMLLVLCLSLLLKRAIGELLAVQEDSHVWDILYSKFTAYRTFHTMIYTCSDVFDFMPWSTVRSLFSSLLIPVAVLNTCSYVSSVLVDGCNRAETGPPPLSGNANGEAAEAPHSDPTDPRGDPTAPHPEPTAPLLDHTDPTATQLDCTAPESDPINPQSDATTPHSKPVDPQSEPTARQLNLIDRQSDPATPQSDPAAPQSDPAAPQSDPAPPPDDRLVAYLKCLDPDPAVVYNIAQMLVFGAMALLVMRLKLLLVTQMCLIASLVMNKNHLYLPSVMNKYLPIFYIVFTTPTLNVMLGNISDEYFYMGEFSDYPQEELLQWIAREAGSGAFAGSMPILASVMLSTRKPIVVHPHYEHLATRQRAYAVYKVYGRFTPEELYRELNKIEATYLIVENKYCYGRSNNNCSFGAIWDVQSPMLSKRPLLCHILLTEHVEHFYPVFRNGEYAVFMVHDVSVRYMPRSFDT</sequence>
<evidence type="ECO:0000256" key="9">
    <source>
        <dbReference type="SAM" id="Phobius"/>
    </source>
</evidence>
<comment type="subcellular location">
    <subcellularLocation>
        <location evidence="1">Membrane</location>
        <topology evidence="1">Multi-pass membrane protein</topology>
    </subcellularLocation>
</comment>
<keyword evidence="6 9" id="KW-1133">Transmembrane helix</keyword>
<dbReference type="EMBL" id="OW152841">
    <property type="protein sequence ID" value="CAH2062413.1"/>
    <property type="molecule type" value="Genomic_DNA"/>
</dbReference>
<dbReference type="Proteomes" id="UP000837857">
    <property type="component" value="Chromosome 29"/>
</dbReference>
<dbReference type="InterPro" id="IPR018732">
    <property type="entry name" value="Dpy-19/Dpy-19-like"/>
</dbReference>
<reference evidence="10" key="1">
    <citation type="submission" date="2022-03" db="EMBL/GenBank/DDBJ databases">
        <authorList>
            <person name="Martin H S."/>
        </authorList>
    </citation>
    <scope>NUCLEOTIDE SEQUENCE</scope>
</reference>
<keyword evidence="4" id="KW-0808">Transferase</keyword>
<evidence type="ECO:0000313" key="10">
    <source>
        <dbReference type="EMBL" id="CAH2062413.1"/>
    </source>
</evidence>
<keyword evidence="3" id="KW-0328">Glycosyltransferase</keyword>
<name>A0ABN8IN70_9NEOP</name>
<feature type="transmembrane region" description="Helical" evidence="9">
    <location>
        <begin position="323"/>
        <end position="344"/>
    </location>
</feature>
<evidence type="ECO:0000313" key="11">
    <source>
        <dbReference type="Proteomes" id="UP000837857"/>
    </source>
</evidence>
<feature type="transmembrane region" description="Helical" evidence="9">
    <location>
        <begin position="144"/>
        <end position="177"/>
    </location>
</feature>
<organism evidence="10 11">
    <name type="scientific">Iphiclides podalirius</name>
    <name type="common">scarce swallowtail</name>
    <dbReference type="NCBI Taxonomy" id="110791"/>
    <lineage>
        <taxon>Eukaryota</taxon>
        <taxon>Metazoa</taxon>
        <taxon>Ecdysozoa</taxon>
        <taxon>Arthropoda</taxon>
        <taxon>Hexapoda</taxon>
        <taxon>Insecta</taxon>
        <taxon>Pterygota</taxon>
        <taxon>Neoptera</taxon>
        <taxon>Endopterygota</taxon>
        <taxon>Lepidoptera</taxon>
        <taxon>Glossata</taxon>
        <taxon>Ditrysia</taxon>
        <taxon>Papilionoidea</taxon>
        <taxon>Papilionidae</taxon>
        <taxon>Papilioninae</taxon>
        <taxon>Iphiclides</taxon>
    </lineage>
</organism>
<comment type="similarity">
    <text evidence="2">Belongs to the dpy-19 family.</text>
</comment>
<evidence type="ECO:0000256" key="3">
    <source>
        <dbReference type="ARBA" id="ARBA00022676"/>
    </source>
</evidence>
<feature type="region of interest" description="Disordered" evidence="8">
    <location>
        <begin position="427"/>
        <end position="548"/>
    </location>
</feature>
<evidence type="ECO:0000256" key="8">
    <source>
        <dbReference type="SAM" id="MobiDB-lite"/>
    </source>
</evidence>
<accession>A0ABN8IN70</accession>
<dbReference type="Pfam" id="PF10034">
    <property type="entry name" value="Dpy19"/>
    <property type="match status" value="1"/>
</dbReference>
<evidence type="ECO:0000256" key="5">
    <source>
        <dbReference type="ARBA" id="ARBA00022692"/>
    </source>
</evidence>
<keyword evidence="7 9" id="KW-0472">Membrane</keyword>
<evidence type="ECO:0000256" key="6">
    <source>
        <dbReference type="ARBA" id="ARBA00022989"/>
    </source>
</evidence>
<evidence type="ECO:0000256" key="1">
    <source>
        <dbReference type="ARBA" id="ARBA00004141"/>
    </source>
</evidence>
<feature type="transmembrane region" description="Helical" evidence="9">
    <location>
        <begin position="269"/>
        <end position="287"/>
    </location>
</feature>
<feature type="non-terminal residue" evidence="10">
    <location>
        <position position="797"/>
    </location>
</feature>
<proteinExistence type="inferred from homology"/>
<protein>
    <recommendedName>
        <fullName evidence="12">C-mannosyltransferase DPY19L1</fullName>
    </recommendedName>
</protein>
<feature type="transmembrane region" description="Helical" evidence="9">
    <location>
        <begin position="569"/>
        <end position="594"/>
    </location>
</feature>
<feature type="compositionally biased region" description="Polar residues" evidence="8">
    <location>
        <begin position="486"/>
        <end position="496"/>
    </location>
</feature>
<dbReference type="PANTHER" id="PTHR31488:SF1">
    <property type="entry name" value="C-MANNOSYLTRANSFERASE DPY19L1"/>
    <property type="match status" value="1"/>
</dbReference>
<evidence type="ECO:0000256" key="4">
    <source>
        <dbReference type="ARBA" id="ARBA00022679"/>
    </source>
</evidence>
<feature type="transmembrane region" description="Helical" evidence="9">
    <location>
        <begin position="293"/>
        <end position="311"/>
    </location>
</feature>